<comment type="caution">
    <text evidence="1">The sequence shown here is derived from an EMBL/GenBank/DDBJ whole genome shotgun (WGS) entry which is preliminary data.</text>
</comment>
<evidence type="ECO:0008006" key="3">
    <source>
        <dbReference type="Google" id="ProtNLM"/>
    </source>
</evidence>
<proteinExistence type="predicted"/>
<organism evidence="1 2">
    <name type="scientific">Artemisia annua</name>
    <name type="common">Sweet wormwood</name>
    <dbReference type="NCBI Taxonomy" id="35608"/>
    <lineage>
        <taxon>Eukaryota</taxon>
        <taxon>Viridiplantae</taxon>
        <taxon>Streptophyta</taxon>
        <taxon>Embryophyta</taxon>
        <taxon>Tracheophyta</taxon>
        <taxon>Spermatophyta</taxon>
        <taxon>Magnoliopsida</taxon>
        <taxon>eudicotyledons</taxon>
        <taxon>Gunneridae</taxon>
        <taxon>Pentapetalae</taxon>
        <taxon>asterids</taxon>
        <taxon>campanulids</taxon>
        <taxon>Asterales</taxon>
        <taxon>Asteraceae</taxon>
        <taxon>Asteroideae</taxon>
        <taxon>Anthemideae</taxon>
        <taxon>Artemisiinae</taxon>
        <taxon>Artemisia</taxon>
    </lineage>
</organism>
<accession>A0A2U1PYR0</accession>
<keyword evidence="2" id="KW-1185">Reference proteome</keyword>
<dbReference type="EMBL" id="PKPP01000588">
    <property type="protein sequence ID" value="PWA90918.1"/>
    <property type="molecule type" value="Genomic_DNA"/>
</dbReference>
<evidence type="ECO:0000313" key="2">
    <source>
        <dbReference type="Proteomes" id="UP000245207"/>
    </source>
</evidence>
<reference evidence="1 2" key="1">
    <citation type="journal article" date="2018" name="Mol. Plant">
        <title>The genome of Artemisia annua provides insight into the evolution of Asteraceae family and artemisinin biosynthesis.</title>
        <authorList>
            <person name="Shen Q."/>
            <person name="Zhang L."/>
            <person name="Liao Z."/>
            <person name="Wang S."/>
            <person name="Yan T."/>
            <person name="Shi P."/>
            <person name="Liu M."/>
            <person name="Fu X."/>
            <person name="Pan Q."/>
            <person name="Wang Y."/>
            <person name="Lv Z."/>
            <person name="Lu X."/>
            <person name="Zhang F."/>
            <person name="Jiang W."/>
            <person name="Ma Y."/>
            <person name="Chen M."/>
            <person name="Hao X."/>
            <person name="Li L."/>
            <person name="Tang Y."/>
            <person name="Lv G."/>
            <person name="Zhou Y."/>
            <person name="Sun X."/>
            <person name="Brodelius P.E."/>
            <person name="Rose J.K.C."/>
            <person name="Tang K."/>
        </authorList>
    </citation>
    <scope>NUCLEOTIDE SEQUENCE [LARGE SCALE GENOMIC DNA]</scope>
    <source>
        <strain evidence="2">cv. Huhao1</strain>
        <tissue evidence="1">Leaf</tissue>
    </source>
</reference>
<name>A0A2U1PYR0_ARTAN</name>
<evidence type="ECO:0000313" key="1">
    <source>
        <dbReference type="EMBL" id="PWA90918.1"/>
    </source>
</evidence>
<dbReference type="Proteomes" id="UP000245207">
    <property type="component" value="Unassembled WGS sequence"/>
</dbReference>
<sequence length="91" mass="10416">MGYDQRKCVSLLYRGDELCSSREIPMPSTTIQKAKQTNTNLDTDKTGELQKFLDHKNKSGQTALDVAIENDIFDVVKAFATVRWRMYLGRN</sequence>
<protein>
    <recommendedName>
        <fullName evidence="3">Ankyrin repeat-containing protein</fullName>
    </recommendedName>
</protein>
<dbReference type="AlphaFoldDB" id="A0A2U1PYR0"/>
<gene>
    <name evidence="1" type="ORF">CTI12_AA089420</name>
</gene>